<accession>A0A391NZ02</accession>
<dbReference type="Proteomes" id="UP000265643">
    <property type="component" value="Unassembled WGS sequence"/>
</dbReference>
<gene>
    <name evidence="2" type="ORF">KGMB01110_04830</name>
</gene>
<feature type="domain" description="DUF3846" evidence="1">
    <location>
        <begin position="1"/>
        <end position="108"/>
    </location>
</feature>
<evidence type="ECO:0000259" key="1">
    <source>
        <dbReference type="Pfam" id="PF12957"/>
    </source>
</evidence>
<organism evidence="2 3">
    <name type="scientific">Mediterraneibacter butyricigenes</name>
    <dbReference type="NCBI Taxonomy" id="2316025"/>
    <lineage>
        <taxon>Bacteria</taxon>
        <taxon>Bacillati</taxon>
        <taxon>Bacillota</taxon>
        <taxon>Clostridia</taxon>
        <taxon>Lachnospirales</taxon>
        <taxon>Lachnospiraceae</taxon>
        <taxon>Mediterraneibacter</taxon>
    </lineage>
</organism>
<dbReference type="Pfam" id="PF12957">
    <property type="entry name" value="DUF3846"/>
    <property type="match status" value="1"/>
</dbReference>
<dbReference type="InterPro" id="IPR024559">
    <property type="entry name" value="DUF3846"/>
</dbReference>
<evidence type="ECO:0000313" key="3">
    <source>
        <dbReference type="Proteomes" id="UP000265643"/>
    </source>
</evidence>
<protein>
    <recommendedName>
        <fullName evidence="1">DUF3846 domain-containing protein</fullName>
    </recommendedName>
</protein>
<comment type="caution">
    <text evidence="2">The sequence shown here is derived from an EMBL/GenBank/DDBJ whole genome shotgun (WGS) entry which is preliminary data.</text>
</comment>
<dbReference type="AlphaFoldDB" id="A0A391NZ02"/>
<dbReference type="EMBL" id="BHGK01000001">
    <property type="protein sequence ID" value="GCA66047.1"/>
    <property type="molecule type" value="Genomic_DNA"/>
</dbReference>
<dbReference type="RefSeq" id="WP_119297450.1">
    <property type="nucleotide sequence ID" value="NZ_BHGK01000001.1"/>
</dbReference>
<sequence>METIKITTDNKISIIDLDFKSYKAIQKEIGGHFETVRTKRLLDYFKAPVIMLVDEEGIIKGLPFNAVASGFYGTDEHGQPIVGDAILCLALGEDITGLGDRDSEQWMNKMLKDFQGLQKNDA</sequence>
<reference evidence="3" key="1">
    <citation type="submission" date="2018-09" db="EMBL/GenBank/DDBJ databases">
        <title>Draft Genome Sequence of Mediterraneibacter sp. KCTC 15684.</title>
        <authorList>
            <person name="Kim J.S."/>
            <person name="Han K.I."/>
            <person name="Suh M.K."/>
            <person name="Lee K.C."/>
            <person name="Eom M.K."/>
            <person name="Lee J.H."/>
            <person name="Park S.H."/>
            <person name="Kang S.W."/>
            <person name="Park J.E."/>
            <person name="Oh B.S."/>
            <person name="Yu S.Y."/>
            <person name="Choi S.H."/>
            <person name="Lee D.H."/>
            <person name="Yoon H."/>
            <person name="Kim B."/>
            <person name="Yang S.J."/>
            <person name="Lee J.S."/>
        </authorList>
    </citation>
    <scope>NUCLEOTIDE SEQUENCE [LARGE SCALE GENOMIC DNA]</scope>
    <source>
        <strain evidence="3">KCTC 15684</strain>
    </source>
</reference>
<evidence type="ECO:0000313" key="2">
    <source>
        <dbReference type="EMBL" id="GCA66047.1"/>
    </source>
</evidence>
<proteinExistence type="predicted"/>
<name>A0A391NZ02_9FIRM</name>
<keyword evidence="3" id="KW-1185">Reference proteome</keyword>